<dbReference type="Proteomes" id="UP000481153">
    <property type="component" value="Unassembled WGS sequence"/>
</dbReference>
<dbReference type="AlphaFoldDB" id="A0A6G0XQ03"/>
<evidence type="ECO:0008006" key="3">
    <source>
        <dbReference type="Google" id="ProtNLM"/>
    </source>
</evidence>
<accession>A0A6G0XQ03</accession>
<protein>
    <recommendedName>
        <fullName evidence="3">BZIP domain-containing protein</fullName>
    </recommendedName>
</protein>
<dbReference type="EMBL" id="VJMJ01000026">
    <property type="protein sequence ID" value="KAF0742579.1"/>
    <property type="molecule type" value="Genomic_DNA"/>
</dbReference>
<evidence type="ECO:0000313" key="2">
    <source>
        <dbReference type="Proteomes" id="UP000481153"/>
    </source>
</evidence>
<proteinExistence type="predicted"/>
<gene>
    <name evidence="1" type="ORF">Ae201684_002480</name>
</gene>
<comment type="caution">
    <text evidence="1">The sequence shown here is derived from an EMBL/GenBank/DDBJ whole genome shotgun (WGS) entry which is preliminary data.</text>
</comment>
<organism evidence="1 2">
    <name type="scientific">Aphanomyces euteiches</name>
    <dbReference type="NCBI Taxonomy" id="100861"/>
    <lineage>
        <taxon>Eukaryota</taxon>
        <taxon>Sar</taxon>
        <taxon>Stramenopiles</taxon>
        <taxon>Oomycota</taxon>
        <taxon>Saprolegniomycetes</taxon>
        <taxon>Saprolegniales</taxon>
        <taxon>Verrucalvaceae</taxon>
        <taxon>Aphanomyces</taxon>
    </lineage>
</organism>
<dbReference type="VEuPathDB" id="FungiDB:AeMF1_016131"/>
<name>A0A6G0XQ03_9STRA</name>
<keyword evidence="2" id="KW-1185">Reference proteome</keyword>
<sequence>MPNRDVTKAVVYAPSFQLPQVVLELELAKRAAAAKKVLQKQAYRRNQSKMNQRRYRAEYKSTTEYLTTAVTKLTTEVARLEGRLETLRFTVPVELRTFDAECNLICEYYRLFHIGLPKNEADPKRNLLCDFLSKSMTQDVAFMDEFGQDKLLRQWMMYSTSFLGFEMVLLSMEVVSFSPNIVVHSDSTLNLRLSRSSVAMLFPHLLHNEPLVQRMIGRILILPVQQNFVFNSDFAVVKYDTYVNLAVALANLLGSLTDAATAMSGVLIKETGEIVAEVSGDC</sequence>
<reference evidence="1 2" key="1">
    <citation type="submission" date="2019-07" db="EMBL/GenBank/DDBJ databases">
        <title>Genomics analysis of Aphanomyces spp. identifies a new class of oomycete effector associated with host adaptation.</title>
        <authorList>
            <person name="Gaulin E."/>
        </authorList>
    </citation>
    <scope>NUCLEOTIDE SEQUENCE [LARGE SCALE GENOMIC DNA]</scope>
    <source>
        <strain evidence="1 2">ATCC 201684</strain>
    </source>
</reference>
<evidence type="ECO:0000313" key="1">
    <source>
        <dbReference type="EMBL" id="KAF0742579.1"/>
    </source>
</evidence>